<keyword evidence="3" id="KW-1185">Reference proteome</keyword>
<dbReference type="EMBL" id="JAYEET010000024">
    <property type="protein sequence ID" value="MEA1605758.1"/>
    <property type="molecule type" value="Genomic_DNA"/>
</dbReference>
<organism evidence="2 3">
    <name type="scientific">Pseudomonas spirodelae</name>
    <dbReference type="NCBI Taxonomy" id="3101751"/>
    <lineage>
        <taxon>Bacteria</taxon>
        <taxon>Pseudomonadati</taxon>
        <taxon>Pseudomonadota</taxon>
        <taxon>Gammaproteobacteria</taxon>
        <taxon>Pseudomonadales</taxon>
        <taxon>Pseudomonadaceae</taxon>
        <taxon>Pseudomonas</taxon>
    </lineage>
</organism>
<name>A0ABU5P8A2_9PSED</name>
<keyword evidence="1" id="KW-0472">Membrane</keyword>
<evidence type="ECO:0000256" key="1">
    <source>
        <dbReference type="SAM" id="Phobius"/>
    </source>
</evidence>
<comment type="caution">
    <text evidence="2">The sequence shown here is derived from an EMBL/GenBank/DDBJ whole genome shotgun (WGS) entry which is preliminary data.</text>
</comment>
<reference evidence="2 3" key="1">
    <citation type="submission" date="2023-12" db="EMBL/GenBank/DDBJ databases">
        <title>Pseudomonas sp. T5W1.</title>
        <authorList>
            <person name="Maltman C."/>
        </authorList>
    </citation>
    <scope>NUCLEOTIDE SEQUENCE [LARGE SCALE GENOMIC DNA]</scope>
    <source>
        <strain evidence="2 3">T5W1</strain>
    </source>
</reference>
<dbReference type="RefSeq" id="WP_322948869.1">
    <property type="nucleotide sequence ID" value="NZ_JAYEET010000024.1"/>
</dbReference>
<evidence type="ECO:0000313" key="2">
    <source>
        <dbReference type="EMBL" id="MEA1605758.1"/>
    </source>
</evidence>
<gene>
    <name evidence="2" type="ORF">SOP97_08010</name>
</gene>
<evidence type="ECO:0008006" key="4">
    <source>
        <dbReference type="Google" id="ProtNLM"/>
    </source>
</evidence>
<keyword evidence="1" id="KW-0812">Transmembrane</keyword>
<proteinExistence type="predicted"/>
<accession>A0ABU5P8A2</accession>
<feature type="transmembrane region" description="Helical" evidence="1">
    <location>
        <begin position="35"/>
        <end position="53"/>
    </location>
</feature>
<dbReference type="Proteomes" id="UP001292571">
    <property type="component" value="Unassembled WGS sequence"/>
</dbReference>
<keyword evidence="1" id="KW-1133">Transmembrane helix</keyword>
<protein>
    <recommendedName>
        <fullName evidence="4">Zinc ribbon domain-containing protein</fullName>
    </recommendedName>
</protein>
<evidence type="ECO:0000313" key="3">
    <source>
        <dbReference type="Proteomes" id="UP001292571"/>
    </source>
</evidence>
<sequence>MALIECRECKKQISDQAAACPGCGAQPLKEPKSYAWLWTILILFGVFIVYSWARGNDPAVAAMRQDRQAYELCLKTMRESLGNPIVKGACEQMRTKFRDKYKREP</sequence>